<evidence type="ECO:0000256" key="6">
    <source>
        <dbReference type="ARBA" id="ARBA00022771"/>
    </source>
</evidence>
<evidence type="ECO:0000256" key="8">
    <source>
        <dbReference type="ARBA" id="ARBA00022990"/>
    </source>
</evidence>
<evidence type="ECO:0000256" key="2">
    <source>
        <dbReference type="ARBA" id="ARBA00010107"/>
    </source>
</evidence>
<dbReference type="InterPro" id="IPR050603">
    <property type="entry name" value="MYST_HAT"/>
</dbReference>
<keyword evidence="7" id="KW-0862">Zinc</keyword>
<dbReference type="Gene3D" id="3.30.60.60">
    <property type="entry name" value="N-acetyl transferase-like"/>
    <property type="match status" value="1"/>
</dbReference>
<dbReference type="Gene3D" id="1.10.10.10">
    <property type="entry name" value="Winged helix-like DNA-binding domain superfamily/Winged helix DNA-binding domain"/>
    <property type="match status" value="1"/>
</dbReference>
<keyword evidence="10" id="KW-0804">Transcription</keyword>
<evidence type="ECO:0000256" key="1">
    <source>
        <dbReference type="ARBA" id="ARBA00004123"/>
    </source>
</evidence>
<dbReference type="PANTHER" id="PTHR10615:SF219">
    <property type="entry name" value="HISTONE ACETYLTRANSFERASE KAT5"/>
    <property type="match status" value="1"/>
</dbReference>
<keyword evidence="5" id="KW-0479">Metal-binding</keyword>
<dbReference type="Pfam" id="PF17772">
    <property type="entry name" value="zf-MYST"/>
    <property type="match status" value="1"/>
</dbReference>
<dbReference type="EMBL" id="CAJPDR010000021">
    <property type="protein sequence ID" value="CAF9907434.1"/>
    <property type="molecule type" value="Genomic_DNA"/>
</dbReference>
<organism evidence="16 17">
    <name type="scientific">Alectoria fallacina</name>
    <dbReference type="NCBI Taxonomy" id="1903189"/>
    <lineage>
        <taxon>Eukaryota</taxon>
        <taxon>Fungi</taxon>
        <taxon>Dikarya</taxon>
        <taxon>Ascomycota</taxon>
        <taxon>Pezizomycotina</taxon>
        <taxon>Lecanoromycetes</taxon>
        <taxon>OSLEUM clade</taxon>
        <taxon>Lecanoromycetidae</taxon>
        <taxon>Lecanorales</taxon>
        <taxon>Lecanorineae</taxon>
        <taxon>Parmeliaceae</taxon>
        <taxon>Alectoria</taxon>
    </lineage>
</organism>
<evidence type="ECO:0000256" key="9">
    <source>
        <dbReference type="ARBA" id="ARBA00023015"/>
    </source>
</evidence>
<sequence length="316" mass="35685">MGSLSVSTNALASPLATHRNKEKPADLNVRNVVLGDILFKTWYPSFYPEELVGRELERLFVCQLCFKYSKDLMPYLAHTKVCALKHEGPPGRPIYSRDLHAIYEVDGEEHQLFAQNLSLFAKLFLDNKSIFFDVSSFDYYLLVHIPNSTSSHHPQIVGFFSKEKMSWDNNNLACILVFPPWQRKGLGKILMGVSYELSRRENRLGGPEKPLSELGRKGYMRFWEARVARAILEVKAKRTLSVGELAEACWVLPEDVVGTLKDMRVLTASKRADGAAVISKAKLREYVLNRGLDPTPPISEEGFLDKWVPGPGEGEV</sequence>
<keyword evidence="4" id="KW-0808">Transferase</keyword>
<evidence type="ECO:0000256" key="11">
    <source>
        <dbReference type="ARBA" id="ARBA00023242"/>
    </source>
</evidence>
<dbReference type="InterPro" id="IPR040706">
    <property type="entry name" value="Zf-MYST"/>
</dbReference>
<gene>
    <name evidence="16" type="ORF">ALECFALPRED_003327</name>
</gene>
<keyword evidence="8" id="KW-0007">Acetylation</keyword>
<evidence type="ECO:0000313" key="16">
    <source>
        <dbReference type="EMBL" id="CAF9907434.1"/>
    </source>
</evidence>
<feature type="domain" description="MYST-type HAT" evidence="15">
    <location>
        <begin position="24"/>
        <end position="309"/>
    </location>
</feature>
<dbReference type="EC" id="2.3.1.48" evidence="3"/>
<evidence type="ECO:0000256" key="13">
    <source>
        <dbReference type="ARBA" id="ARBA00045805"/>
    </source>
</evidence>
<dbReference type="FunFam" id="3.40.630.30:FF:000067">
    <property type="entry name" value="Histone acetyltransferase"/>
    <property type="match status" value="1"/>
</dbReference>
<keyword evidence="9" id="KW-0805">Transcription regulation</keyword>
<comment type="function">
    <text evidence="13">Catalytic component of the NuA4 histone acetyltransferase (HAT) complex which is involved in epigenetic transcriptional activation of selected genes principally by acetylation of nucleosomal histones H4, H3, H2B, H2A and H2A variant H2A.Z. Acetylates histone H4 to form H4K5ac, H4K8ac, H4K12ac and H4K16ac, histone H3 to form H3K14ac, and histone H2A to form H2AK4ac and H2AK7ac. The NuA4 complex is involved in the DNA damage response and is required for chromosome segregation. The NuA4 complex plays a direct role in repair of DNA double-strand breaks (DSBs) through homologous recombination. Recruitment to promoters depends on H3K4me. Also acetylates non-histone proteins. In addition to protein acetyltransferase, can use different acyl-CoA substrates, such as 2-hydroxyisobutanoyl-CoA (2-hydroxyisobutyryl-CoA) or (2E)-butenoyl-CoA (crotonyl-CoA), and is able to mediate protein 2-hydroxyisobutyrylation and crotonylation, respectively.</text>
</comment>
<dbReference type="GO" id="GO:0046972">
    <property type="term" value="F:histone H4K16 acetyltransferase activity"/>
    <property type="evidence" value="ECO:0007669"/>
    <property type="project" value="TreeGrafter"/>
</dbReference>
<evidence type="ECO:0000313" key="17">
    <source>
        <dbReference type="Proteomes" id="UP000664203"/>
    </source>
</evidence>
<proteinExistence type="inferred from homology"/>
<dbReference type="GO" id="GO:0006355">
    <property type="term" value="P:regulation of DNA-templated transcription"/>
    <property type="evidence" value="ECO:0007669"/>
    <property type="project" value="InterPro"/>
</dbReference>
<dbReference type="InterPro" id="IPR036388">
    <property type="entry name" value="WH-like_DNA-bd_sf"/>
</dbReference>
<evidence type="ECO:0000259" key="15">
    <source>
        <dbReference type="PROSITE" id="PS51726"/>
    </source>
</evidence>
<protein>
    <recommendedName>
        <fullName evidence="3">histone acetyltransferase</fullName>
        <ecNumber evidence="3">2.3.1.48</ecNumber>
    </recommendedName>
</protein>
<dbReference type="Proteomes" id="UP000664203">
    <property type="component" value="Unassembled WGS sequence"/>
</dbReference>
<dbReference type="GO" id="GO:0035267">
    <property type="term" value="C:NuA4 histone acetyltransferase complex"/>
    <property type="evidence" value="ECO:0007669"/>
    <property type="project" value="TreeGrafter"/>
</dbReference>
<comment type="subcellular location">
    <subcellularLocation>
        <location evidence="1">Nucleus</location>
    </subcellularLocation>
</comment>
<evidence type="ECO:0000256" key="4">
    <source>
        <dbReference type="ARBA" id="ARBA00022679"/>
    </source>
</evidence>
<evidence type="ECO:0000256" key="12">
    <source>
        <dbReference type="ARBA" id="ARBA00023315"/>
    </source>
</evidence>
<dbReference type="AlphaFoldDB" id="A0A8H3IBI4"/>
<comment type="similarity">
    <text evidence="2">Belongs to the MYST (SAS/MOZ) family.</text>
</comment>
<evidence type="ECO:0000256" key="5">
    <source>
        <dbReference type="ARBA" id="ARBA00022723"/>
    </source>
</evidence>
<evidence type="ECO:0000256" key="3">
    <source>
        <dbReference type="ARBA" id="ARBA00013184"/>
    </source>
</evidence>
<keyword evidence="11" id="KW-0539">Nucleus</keyword>
<dbReference type="Pfam" id="PF01853">
    <property type="entry name" value="MOZ_SAS"/>
    <property type="match status" value="1"/>
</dbReference>
<comment type="caution">
    <text evidence="16">The sequence shown here is derived from an EMBL/GenBank/DDBJ whole genome shotgun (WGS) entry which is preliminary data.</text>
</comment>
<dbReference type="InterPro" id="IPR002717">
    <property type="entry name" value="HAT_MYST-type"/>
</dbReference>
<dbReference type="OrthoDB" id="787137at2759"/>
<dbReference type="SUPFAM" id="SSF55729">
    <property type="entry name" value="Acyl-CoA N-acyltransferases (Nat)"/>
    <property type="match status" value="1"/>
</dbReference>
<keyword evidence="12" id="KW-0012">Acyltransferase</keyword>
<dbReference type="PROSITE" id="PS51726">
    <property type="entry name" value="MYST_HAT"/>
    <property type="match status" value="1"/>
</dbReference>
<dbReference type="InterPro" id="IPR016181">
    <property type="entry name" value="Acyl_CoA_acyltransferase"/>
</dbReference>
<reference evidence="16" key="1">
    <citation type="submission" date="2021-03" db="EMBL/GenBank/DDBJ databases">
        <authorList>
            <person name="Tagirdzhanova G."/>
        </authorList>
    </citation>
    <scope>NUCLEOTIDE SEQUENCE</scope>
</reference>
<evidence type="ECO:0000256" key="7">
    <source>
        <dbReference type="ARBA" id="ARBA00022833"/>
    </source>
</evidence>
<accession>A0A8H3IBI4</accession>
<feature type="active site" description="Proton donor/acceptor" evidence="14">
    <location>
        <position position="208"/>
    </location>
</feature>
<name>A0A8H3IBI4_9LECA</name>
<keyword evidence="17" id="KW-1185">Reference proteome</keyword>
<keyword evidence="6" id="KW-0863">Zinc-finger</keyword>
<evidence type="ECO:0000256" key="10">
    <source>
        <dbReference type="ARBA" id="ARBA00023163"/>
    </source>
</evidence>
<dbReference type="GO" id="GO:0005634">
    <property type="term" value="C:nucleus"/>
    <property type="evidence" value="ECO:0007669"/>
    <property type="project" value="UniProtKB-SubCell"/>
</dbReference>
<evidence type="ECO:0000256" key="14">
    <source>
        <dbReference type="PIRSR" id="PIRSR602717-51"/>
    </source>
</evidence>
<dbReference type="GO" id="GO:0008270">
    <property type="term" value="F:zinc ion binding"/>
    <property type="evidence" value="ECO:0007669"/>
    <property type="project" value="UniProtKB-KW"/>
</dbReference>
<dbReference type="Gene3D" id="3.40.630.30">
    <property type="match status" value="1"/>
</dbReference>
<dbReference type="PANTHER" id="PTHR10615">
    <property type="entry name" value="HISTONE ACETYLTRANSFERASE"/>
    <property type="match status" value="1"/>
</dbReference>